<evidence type="ECO:0000313" key="2">
    <source>
        <dbReference type="Proteomes" id="UP000644548"/>
    </source>
</evidence>
<sequence length="61" mass="6479">MVFSSYVFLLLFLPLFLLAYALTPARAPSLTIQLGSLLFYAWAASPPDASASASPTPRCAA</sequence>
<protein>
    <submittedName>
        <fullName evidence="1">Uncharacterized protein</fullName>
    </submittedName>
</protein>
<keyword evidence="2" id="KW-1185">Reference proteome</keyword>
<organism evidence="1 2">
    <name type="scientific">Deinococcus sedimenti</name>
    <dbReference type="NCBI Taxonomy" id="1867090"/>
    <lineage>
        <taxon>Bacteria</taxon>
        <taxon>Thermotogati</taxon>
        <taxon>Deinococcota</taxon>
        <taxon>Deinococci</taxon>
        <taxon>Deinococcales</taxon>
        <taxon>Deinococcaceae</taxon>
        <taxon>Deinococcus</taxon>
    </lineage>
</organism>
<proteinExistence type="predicted"/>
<reference evidence="2" key="1">
    <citation type="journal article" date="2019" name="Int. J. Syst. Evol. Microbiol.">
        <title>The Global Catalogue of Microorganisms (GCM) 10K type strain sequencing project: providing services to taxonomists for standard genome sequencing and annotation.</title>
        <authorList>
            <consortium name="The Broad Institute Genomics Platform"/>
            <consortium name="The Broad Institute Genome Sequencing Center for Infectious Disease"/>
            <person name="Wu L."/>
            <person name="Ma J."/>
        </authorList>
    </citation>
    <scope>NUCLEOTIDE SEQUENCE [LARGE SCALE GENOMIC DNA]</scope>
    <source>
        <strain evidence="2">JCM 31405</strain>
    </source>
</reference>
<dbReference type="Proteomes" id="UP000644548">
    <property type="component" value="Unassembled WGS sequence"/>
</dbReference>
<comment type="caution">
    <text evidence="1">The sequence shown here is derived from an EMBL/GenBank/DDBJ whole genome shotgun (WGS) entry which is preliminary data.</text>
</comment>
<evidence type="ECO:0000313" key="1">
    <source>
        <dbReference type="EMBL" id="GGR92195.1"/>
    </source>
</evidence>
<accession>A0ABQ2S421</accession>
<dbReference type="EMBL" id="BMQN01000003">
    <property type="protein sequence ID" value="GGR92195.1"/>
    <property type="molecule type" value="Genomic_DNA"/>
</dbReference>
<dbReference type="RefSeq" id="WP_189072913.1">
    <property type="nucleotide sequence ID" value="NZ_BMQN01000003.1"/>
</dbReference>
<gene>
    <name evidence="1" type="ORF">GCM10008960_18780</name>
</gene>
<name>A0ABQ2S421_9DEIO</name>